<protein>
    <recommendedName>
        <fullName evidence="1">DUF7804 domain-containing protein</fullName>
    </recommendedName>
</protein>
<evidence type="ECO:0000313" key="2">
    <source>
        <dbReference type="EMBL" id="CAK7339981.1"/>
    </source>
</evidence>
<gene>
    <name evidence="2" type="ORF">DCAF_LOCUS15059</name>
</gene>
<name>A0AAV1RW12_9ROSI</name>
<organism evidence="2 3">
    <name type="scientific">Dovyalis caffra</name>
    <dbReference type="NCBI Taxonomy" id="77055"/>
    <lineage>
        <taxon>Eukaryota</taxon>
        <taxon>Viridiplantae</taxon>
        <taxon>Streptophyta</taxon>
        <taxon>Embryophyta</taxon>
        <taxon>Tracheophyta</taxon>
        <taxon>Spermatophyta</taxon>
        <taxon>Magnoliopsida</taxon>
        <taxon>eudicotyledons</taxon>
        <taxon>Gunneridae</taxon>
        <taxon>Pentapetalae</taxon>
        <taxon>rosids</taxon>
        <taxon>fabids</taxon>
        <taxon>Malpighiales</taxon>
        <taxon>Salicaceae</taxon>
        <taxon>Flacourtieae</taxon>
        <taxon>Dovyalis</taxon>
    </lineage>
</organism>
<feature type="domain" description="DUF7804" evidence="1">
    <location>
        <begin position="77"/>
        <end position="157"/>
    </location>
</feature>
<dbReference type="PANTHER" id="PTHR35127:SF1">
    <property type="entry name" value="GENOME ASSEMBLY, CHROMOSOME: A10"/>
    <property type="match status" value="1"/>
</dbReference>
<sequence length="231" mass="26043">MASVGIRFEGNGFCRFLENNPIKNAHLLPSNVKISSDLFKVSRFRKGRVSMSMKISTTPGIVKTADSNSDGTNKSAVLYERVDQWMRDSVVEIVKNLREAPLLVHVYAEESGKTTMLKTEKAVVDKWPGLIEKWEKRETQLPEGVIFVEKLEDHDKDGDEREEEDVTRAWGIVAQGRGVDCRPVCYLLKTSKAGAGPGLGLFCTHFCLMKVQSFRETARSQFKNCWLLQGQ</sequence>
<accession>A0AAV1RW12</accession>
<comment type="caution">
    <text evidence="2">The sequence shown here is derived from an EMBL/GenBank/DDBJ whole genome shotgun (WGS) entry which is preliminary data.</text>
</comment>
<dbReference type="Proteomes" id="UP001314170">
    <property type="component" value="Unassembled WGS sequence"/>
</dbReference>
<evidence type="ECO:0000259" key="1">
    <source>
        <dbReference type="Pfam" id="PF25089"/>
    </source>
</evidence>
<dbReference type="InterPro" id="IPR056706">
    <property type="entry name" value="DUF7804"/>
</dbReference>
<evidence type="ECO:0000313" key="3">
    <source>
        <dbReference type="Proteomes" id="UP001314170"/>
    </source>
</evidence>
<keyword evidence="3" id="KW-1185">Reference proteome</keyword>
<reference evidence="2 3" key="1">
    <citation type="submission" date="2024-01" db="EMBL/GenBank/DDBJ databases">
        <authorList>
            <person name="Waweru B."/>
        </authorList>
    </citation>
    <scope>NUCLEOTIDE SEQUENCE [LARGE SCALE GENOMIC DNA]</scope>
</reference>
<dbReference type="AlphaFoldDB" id="A0AAV1RW12"/>
<proteinExistence type="predicted"/>
<dbReference type="PANTHER" id="PTHR35127">
    <property type="entry name" value="OS03G0736900 PROTEIN"/>
    <property type="match status" value="1"/>
</dbReference>
<dbReference type="Pfam" id="PF25089">
    <property type="entry name" value="DUF7804"/>
    <property type="match status" value="1"/>
</dbReference>
<dbReference type="EMBL" id="CAWUPB010001159">
    <property type="protein sequence ID" value="CAK7339981.1"/>
    <property type="molecule type" value="Genomic_DNA"/>
</dbReference>